<dbReference type="GO" id="GO:0000976">
    <property type="term" value="F:transcription cis-regulatory region binding"/>
    <property type="evidence" value="ECO:0007669"/>
    <property type="project" value="TreeGrafter"/>
</dbReference>
<dbReference type="InterPro" id="IPR009057">
    <property type="entry name" value="Homeodomain-like_sf"/>
</dbReference>
<keyword evidence="8" id="KW-1185">Reference proteome</keyword>
<name>A0A7I9Z4E7_9MYCO</name>
<sequence length="230" mass="25581">MFSVKRLGPEKSRPIVNAPRTRQREKLGPDPAVRRQILDAATTAVREHGVDGLSVAAVLQRAALSTRAFYRHFGSKDDLIAAVFLEGARAERRRLKRRMAHAATEIEAVAAWIDARLDLAFDERLENDLRRLSLEAQSQIFSARGVVQPAYAEMLAPLSESIGRGQQDGVFHNVDPVADAQFIHGVVWAGIDQHWAQGAGARDDLRRRIQRFCLRGLGVAREAIERVCST</sequence>
<dbReference type="SUPFAM" id="SSF46689">
    <property type="entry name" value="Homeodomain-like"/>
    <property type="match status" value="1"/>
</dbReference>
<dbReference type="PRINTS" id="PR00455">
    <property type="entry name" value="HTHTETR"/>
</dbReference>
<dbReference type="Proteomes" id="UP000465301">
    <property type="component" value="Unassembled WGS sequence"/>
</dbReference>
<dbReference type="EMBL" id="BLLA01000001">
    <property type="protein sequence ID" value="GFG95725.1"/>
    <property type="molecule type" value="Genomic_DNA"/>
</dbReference>
<accession>A0A7I9Z4E7</accession>
<dbReference type="Gene3D" id="1.10.357.10">
    <property type="entry name" value="Tetracycline Repressor, domain 2"/>
    <property type="match status" value="1"/>
</dbReference>
<keyword evidence="3" id="KW-0804">Transcription</keyword>
<feature type="region of interest" description="Disordered" evidence="5">
    <location>
        <begin position="1"/>
        <end position="30"/>
    </location>
</feature>
<dbReference type="PANTHER" id="PTHR30055">
    <property type="entry name" value="HTH-TYPE TRANSCRIPTIONAL REGULATOR RUTR"/>
    <property type="match status" value="1"/>
</dbReference>
<gene>
    <name evidence="7" type="ORF">MTIM_16040</name>
</gene>
<evidence type="ECO:0000256" key="2">
    <source>
        <dbReference type="ARBA" id="ARBA00023125"/>
    </source>
</evidence>
<evidence type="ECO:0000256" key="4">
    <source>
        <dbReference type="PROSITE-ProRule" id="PRU00335"/>
    </source>
</evidence>
<evidence type="ECO:0000256" key="1">
    <source>
        <dbReference type="ARBA" id="ARBA00023015"/>
    </source>
</evidence>
<dbReference type="PROSITE" id="PS50977">
    <property type="entry name" value="HTH_TETR_2"/>
    <property type="match status" value="1"/>
</dbReference>
<proteinExistence type="predicted"/>
<evidence type="ECO:0000256" key="3">
    <source>
        <dbReference type="ARBA" id="ARBA00023163"/>
    </source>
</evidence>
<evidence type="ECO:0000259" key="6">
    <source>
        <dbReference type="PROSITE" id="PS50977"/>
    </source>
</evidence>
<keyword evidence="1" id="KW-0805">Transcription regulation</keyword>
<dbReference type="InterPro" id="IPR050109">
    <property type="entry name" value="HTH-type_TetR-like_transc_reg"/>
</dbReference>
<comment type="caution">
    <text evidence="7">The sequence shown here is derived from an EMBL/GenBank/DDBJ whole genome shotgun (WGS) entry which is preliminary data.</text>
</comment>
<evidence type="ECO:0000256" key="5">
    <source>
        <dbReference type="SAM" id="MobiDB-lite"/>
    </source>
</evidence>
<evidence type="ECO:0000313" key="8">
    <source>
        <dbReference type="Proteomes" id="UP000465301"/>
    </source>
</evidence>
<dbReference type="Pfam" id="PF00440">
    <property type="entry name" value="TetR_N"/>
    <property type="match status" value="1"/>
</dbReference>
<dbReference type="PROSITE" id="PS01081">
    <property type="entry name" value="HTH_TETR_1"/>
    <property type="match status" value="1"/>
</dbReference>
<evidence type="ECO:0000313" key="7">
    <source>
        <dbReference type="EMBL" id="GFG95725.1"/>
    </source>
</evidence>
<dbReference type="InterPro" id="IPR001647">
    <property type="entry name" value="HTH_TetR"/>
</dbReference>
<feature type="domain" description="HTH tetR-type" evidence="6">
    <location>
        <begin position="31"/>
        <end position="91"/>
    </location>
</feature>
<dbReference type="InterPro" id="IPR023772">
    <property type="entry name" value="DNA-bd_HTH_TetR-type_CS"/>
</dbReference>
<feature type="DNA-binding region" description="H-T-H motif" evidence="4">
    <location>
        <begin position="54"/>
        <end position="73"/>
    </location>
</feature>
<dbReference type="InterPro" id="IPR036271">
    <property type="entry name" value="Tet_transcr_reg_TetR-rel_C_sf"/>
</dbReference>
<dbReference type="GO" id="GO:0003700">
    <property type="term" value="F:DNA-binding transcription factor activity"/>
    <property type="evidence" value="ECO:0007669"/>
    <property type="project" value="TreeGrafter"/>
</dbReference>
<protein>
    <submittedName>
        <fullName evidence="7">TetR family transcriptional regulator</fullName>
    </submittedName>
</protein>
<dbReference type="AlphaFoldDB" id="A0A7I9Z4E7"/>
<keyword evidence="2 4" id="KW-0238">DNA-binding</keyword>
<dbReference type="SUPFAM" id="SSF48498">
    <property type="entry name" value="Tetracyclin repressor-like, C-terminal domain"/>
    <property type="match status" value="1"/>
</dbReference>
<organism evidence="7 8">
    <name type="scientific">Mycobacterium timonense</name>
    <dbReference type="NCBI Taxonomy" id="701043"/>
    <lineage>
        <taxon>Bacteria</taxon>
        <taxon>Bacillati</taxon>
        <taxon>Actinomycetota</taxon>
        <taxon>Actinomycetes</taxon>
        <taxon>Mycobacteriales</taxon>
        <taxon>Mycobacteriaceae</taxon>
        <taxon>Mycobacterium</taxon>
        <taxon>Mycobacterium avium complex (MAC)</taxon>
    </lineage>
</organism>
<dbReference type="PANTHER" id="PTHR30055:SF234">
    <property type="entry name" value="HTH-TYPE TRANSCRIPTIONAL REGULATOR BETI"/>
    <property type="match status" value="1"/>
</dbReference>
<reference evidence="7 8" key="1">
    <citation type="journal article" date="2019" name="Emerg. Microbes Infect.">
        <title>Comprehensive subspecies identification of 175 nontuberculous mycobacteria species based on 7547 genomic profiles.</title>
        <authorList>
            <person name="Matsumoto Y."/>
            <person name="Kinjo T."/>
            <person name="Motooka D."/>
            <person name="Nabeya D."/>
            <person name="Jung N."/>
            <person name="Uechi K."/>
            <person name="Horii T."/>
            <person name="Iida T."/>
            <person name="Fujita J."/>
            <person name="Nakamura S."/>
        </authorList>
    </citation>
    <scope>NUCLEOTIDE SEQUENCE [LARGE SCALE GENOMIC DNA]</scope>
    <source>
        <strain evidence="7 8">JCM 30726</strain>
    </source>
</reference>
<dbReference type="Gene3D" id="1.10.10.60">
    <property type="entry name" value="Homeodomain-like"/>
    <property type="match status" value="1"/>
</dbReference>